<evidence type="ECO:0000313" key="2">
    <source>
        <dbReference type="Proteomes" id="UP000826195"/>
    </source>
</evidence>
<sequence>MDASRNRKIVNVKESGKSLGTLIRMTENFSYRKVFRELGRLYASDYYPVKLENNRCSRKRRKGNLLKNHRRILSSKVGLRSDRVYRSH</sequence>
<protein>
    <submittedName>
        <fullName evidence="1">Uncharacterized protein</fullName>
    </submittedName>
</protein>
<dbReference type="EMBL" id="JAHXZJ010002609">
    <property type="protein sequence ID" value="KAH0540624.1"/>
    <property type="molecule type" value="Genomic_DNA"/>
</dbReference>
<comment type="caution">
    <text evidence="1">The sequence shown here is derived from an EMBL/GenBank/DDBJ whole genome shotgun (WGS) entry which is preliminary data.</text>
</comment>
<proteinExistence type="predicted"/>
<organism evidence="1 2">
    <name type="scientific">Cotesia glomerata</name>
    <name type="common">Lepidopteran parasitic wasp</name>
    <name type="synonym">Apanteles glomeratus</name>
    <dbReference type="NCBI Taxonomy" id="32391"/>
    <lineage>
        <taxon>Eukaryota</taxon>
        <taxon>Metazoa</taxon>
        <taxon>Ecdysozoa</taxon>
        <taxon>Arthropoda</taxon>
        <taxon>Hexapoda</taxon>
        <taxon>Insecta</taxon>
        <taxon>Pterygota</taxon>
        <taxon>Neoptera</taxon>
        <taxon>Endopterygota</taxon>
        <taxon>Hymenoptera</taxon>
        <taxon>Apocrita</taxon>
        <taxon>Ichneumonoidea</taxon>
        <taxon>Braconidae</taxon>
        <taxon>Microgastrinae</taxon>
        <taxon>Cotesia</taxon>
    </lineage>
</organism>
<gene>
    <name evidence="1" type="ORF">KQX54_018635</name>
</gene>
<accession>A0AAV7I4D9</accession>
<dbReference type="AlphaFoldDB" id="A0AAV7I4D9"/>
<name>A0AAV7I4D9_COTGL</name>
<reference evidence="1 2" key="1">
    <citation type="journal article" date="2021" name="J. Hered.">
        <title>A chromosome-level genome assembly of the parasitoid wasp, Cotesia glomerata (Hymenoptera: Braconidae).</title>
        <authorList>
            <person name="Pinto B.J."/>
            <person name="Weis J.J."/>
            <person name="Gamble T."/>
            <person name="Ode P.J."/>
            <person name="Paul R."/>
            <person name="Zaspel J.M."/>
        </authorList>
    </citation>
    <scope>NUCLEOTIDE SEQUENCE [LARGE SCALE GENOMIC DNA]</scope>
    <source>
        <strain evidence="1">CgM1</strain>
    </source>
</reference>
<keyword evidence="2" id="KW-1185">Reference proteome</keyword>
<evidence type="ECO:0000313" key="1">
    <source>
        <dbReference type="EMBL" id="KAH0540624.1"/>
    </source>
</evidence>
<dbReference type="Proteomes" id="UP000826195">
    <property type="component" value="Unassembled WGS sequence"/>
</dbReference>